<dbReference type="AlphaFoldDB" id="A0A6N6M4A9"/>
<dbReference type="Pfam" id="PF13568">
    <property type="entry name" value="OMP_b-brl_2"/>
    <property type="match status" value="1"/>
</dbReference>
<dbReference type="OrthoDB" id="1110708at2"/>
<sequence length="421" mass="47438">MSKDLDEIFKEGLKDRKVSFNPGAWDKAEAMLNKEQGNSRKGFVWWKAAAAALLLVSLSVGAYFVVDSTSNNQLAEKQETKDSDSQSQNNQEKLSGKDVFEQENDTPKTNQNPKDQLAKEEMKSTFSATSKRNQKRADQMRFAKTSEPNRAAAGQTYPREQSSLSDVKSSSSTEIKQGKRTYSLSEIPLLEKLLSNSKEENSLDHTIYTDKIPDFTPVVKHRFFLIGGGMVSNAYKTGDYSKNYAIDPFGGFGYEYLINPNFSLEADVLYLHRSGVNTTKTIESGEYSFGRVTDIYNINHEVLHYLELPVFANYRIGNNMIKAGVGVSYLINSKSTVEHIHNTPFEQQVSTSTEYGHNDGFNKIDYSVQFGYERLVLNKLNLGVRGSYGFADVVKDDYYNHSAVDNNLNVRIYAKYNLANL</sequence>
<feature type="transmembrane region" description="Helical" evidence="2">
    <location>
        <begin position="44"/>
        <end position="66"/>
    </location>
</feature>
<feature type="compositionally biased region" description="Low complexity" evidence="1">
    <location>
        <begin position="162"/>
        <end position="172"/>
    </location>
</feature>
<evidence type="ECO:0000256" key="2">
    <source>
        <dbReference type="SAM" id="Phobius"/>
    </source>
</evidence>
<dbReference type="Proteomes" id="UP000435357">
    <property type="component" value="Unassembled WGS sequence"/>
</dbReference>
<gene>
    <name evidence="4" type="ORF">F3059_11540</name>
</gene>
<name>A0A6N6M4A9_9FLAO</name>
<dbReference type="RefSeq" id="WP_151169410.1">
    <property type="nucleotide sequence ID" value="NZ_WACR01000010.1"/>
</dbReference>
<dbReference type="SUPFAM" id="SSF56925">
    <property type="entry name" value="OMPA-like"/>
    <property type="match status" value="1"/>
</dbReference>
<reference evidence="4 5" key="1">
    <citation type="submission" date="2019-09" db="EMBL/GenBank/DDBJ databases">
        <title>Genomes of Cryomorphaceae.</title>
        <authorList>
            <person name="Bowman J.P."/>
        </authorList>
    </citation>
    <scope>NUCLEOTIDE SEQUENCE [LARGE SCALE GENOMIC DNA]</scope>
    <source>
        <strain evidence="4 5">KCTC 52047</strain>
    </source>
</reference>
<organism evidence="4 5">
    <name type="scientific">Salibacter halophilus</name>
    <dbReference type="NCBI Taxonomy" id="1803916"/>
    <lineage>
        <taxon>Bacteria</taxon>
        <taxon>Pseudomonadati</taxon>
        <taxon>Bacteroidota</taxon>
        <taxon>Flavobacteriia</taxon>
        <taxon>Flavobacteriales</taxon>
        <taxon>Salibacteraceae</taxon>
        <taxon>Salibacter</taxon>
    </lineage>
</organism>
<feature type="domain" description="Outer membrane protein beta-barrel" evidence="3">
    <location>
        <begin position="230"/>
        <end position="393"/>
    </location>
</feature>
<dbReference type="InterPro" id="IPR025665">
    <property type="entry name" value="Beta-barrel_OMP_2"/>
</dbReference>
<comment type="caution">
    <text evidence="4">The sequence shown here is derived from an EMBL/GenBank/DDBJ whole genome shotgun (WGS) entry which is preliminary data.</text>
</comment>
<feature type="region of interest" description="Disordered" evidence="1">
    <location>
        <begin position="74"/>
        <end position="178"/>
    </location>
</feature>
<proteinExistence type="predicted"/>
<dbReference type="EMBL" id="WACR01000010">
    <property type="protein sequence ID" value="KAB1062812.1"/>
    <property type="molecule type" value="Genomic_DNA"/>
</dbReference>
<evidence type="ECO:0000256" key="1">
    <source>
        <dbReference type="SAM" id="MobiDB-lite"/>
    </source>
</evidence>
<keyword evidence="2" id="KW-1133">Transmembrane helix</keyword>
<evidence type="ECO:0000313" key="4">
    <source>
        <dbReference type="EMBL" id="KAB1062812.1"/>
    </source>
</evidence>
<keyword evidence="2" id="KW-0472">Membrane</keyword>
<evidence type="ECO:0000259" key="3">
    <source>
        <dbReference type="Pfam" id="PF13568"/>
    </source>
</evidence>
<accession>A0A6N6M4A9</accession>
<protein>
    <submittedName>
        <fullName evidence="4">PorT family protein</fullName>
    </submittedName>
</protein>
<evidence type="ECO:0000313" key="5">
    <source>
        <dbReference type="Proteomes" id="UP000435357"/>
    </source>
</evidence>
<keyword evidence="2" id="KW-0812">Transmembrane</keyword>
<dbReference type="InterPro" id="IPR011250">
    <property type="entry name" value="OMP/PagP_B-barrel"/>
</dbReference>
<keyword evidence="5" id="KW-1185">Reference proteome</keyword>